<dbReference type="GO" id="GO:0016485">
    <property type="term" value="P:protein processing"/>
    <property type="evidence" value="ECO:0007669"/>
    <property type="project" value="TreeGrafter"/>
</dbReference>
<dbReference type="SMR" id="B3M346"/>
<keyword evidence="7" id="KW-0862">Zinc</keyword>
<dbReference type="InterPro" id="IPR000718">
    <property type="entry name" value="Peptidase_M13"/>
</dbReference>
<dbReference type="GO" id="GO:0046872">
    <property type="term" value="F:metal ion binding"/>
    <property type="evidence" value="ECO:0007669"/>
    <property type="project" value="UniProtKB-KW"/>
</dbReference>
<feature type="signal peptide" evidence="9">
    <location>
        <begin position="1"/>
        <end position="24"/>
    </location>
</feature>
<comment type="subcellular location">
    <subcellularLocation>
        <location evidence="2">Cell membrane</location>
        <topology evidence="2">Single-pass type II membrane protein</topology>
    </subcellularLocation>
</comment>
<dbReference type="GeneID" id="6500769"/>
<keyword evidence="9" id="KW-0732">Signal</keyword>
<evidence type="ECO:0000259" key="11">
    <source>
        <dbReference type="Pfam" id="PF05649"/>
    </source>
</evidence>
<dbReference type="CDD" id="cd08662">
    <property type="entry name" value="M13"/>
    <property type="match status" value="1"/>
</dbReference>
<dbReference type="PhylomeDB" id="B3M346"/>
<dbReference type="InterPro" id="IPR008753">
    <property type="entry name" value="Peptidase_M13_N"/>
</dbReference>
<dbReference type="InParanoid" id="B3M346"/>
<dbReference type="KEGG" id="dan:6500769"/>
<dbReference type="Gene3D" id="3.40.390.10">
    <property type="entry name" value="Collagenase (Catalytic Domain)"/>
    <property type="match status" value="1"/>
</dbReference>
<dbReference type="PROSITE" id="PS51885">
    <property type="entry name" value="NEPRILYSIN"/>
    <property type="match status" value="1"/>
</dbReference>
<dbReference type="Proteomes" id="UP000007801">
    <property type="component" value="Unassembled WGS sequence"/>
</dbReference>
<evidence type="ECO:0000256" key="7">
    <source>
        <dbReference type="ARBA" id="ARBA00022833"/>
    </source>
</evidence>
<dbReference type="PANTHER" id="PTHR11733:SF238">
    <property type="entry name" value="FI07649P-RELATED"/>
    <property type="match status" value="1"/>
</dbReference>
<proteinExistence type="inferred from homology"/>
<keyword evidence="4" id="KW-0645">Protease</keyword>
<dbReference type="Gene3D" id="1.10.1380.10">
    <property type="entry name" value="Neutral endopeptidase , domain2"/>
    <property type="match status" value="1"/>
</dbReference>
<sequence length="686" mass="78594">MDYVRASTCCLLILIALIQQPSGAAVHGSVFKDLTTHQGQQIMRSAKSAQMLSFMDTDANPCDDFYGYACGNFARFNGATAEKDTSISQDMFAGYLRRVRQLLNQPRMSTDWPMETLVKYFYESCLDTTSLRIHQRSRIISVLREFGGMPAVEGDSWTGIDFDPLETMAQLLSRYGKLTLLGVYVSPDYKNSQINRLYLGQRNDLVPIDESAKLAKKLEIQMRLQNLLGLQEGRARKTAEEIVELEAELSRNAQDWNQDRDPRLRNRLTLLSNMTETYGRVLNMTRFVKTWLGHEYNLPVYESVRSYLSQLKKILASTPKRILANYMLSSLLRDYEIQVDESHQEAICAERLTVLMPDVVDHLVYNSLEQQSPHIANDLNNLWRELKATFQEILSSDDLKWLKQQPRDDLLEKLKDMSFEIAGGKPMDFEEQYGALVISSADFYGNVQRLLALQAANLKADLMRSSRSDNYYDGVIESPFYVTEANMVVLPAMYMQHRYLWDDVYPAALKYGTLGYILGHELAHGFDDLNRLYDSHGNLHDSWSPDTKLIYDHDKNCLADQLADMRYSGLKLPKMEAQGENIADNVGIRIAHATYAKWLEQHSKLKDTETLPNMPQTPQQLFYLSVAQSMCSDILEERRPVFVRNSVHPPNESRVFVMMANSKSFAEAFQCGNETKLNPPRRCAMY</sequence>
<dbReference type="PRINTS" id="PR00786">
    <property type="entry name" value="NEPRILYSIN"/>
</dbReference>
<dbReference type="PANTHER" id="PTHR11733">
    <property type="entry name" value="ZINC METALLOPROTEASE FAMILY M13 NEPRILYSIN-RELATED"/>
    <property type="match status" value="1"/>
</dbReference>
<evidence type="ECO:0000256" key="5">
    <source>
        <dbReference type="ARBA" id="ARBA00022723"/>
    </source>
</evidence>
<keyword evidence="13" id="KW-1185">Reference proteome</keyword>
<organism evidence="12 13">
    <name type="scientific">Drosophila ananassae</name>
    <name type="common">Fruit fly</name>
    <dbReference type="NCBI Taxonomy" id="7217"/>
    <lineage>
        <taxon>Eukaryota</taxon>
        <taxon>Metazoa</taxon>
        <taxon>Ecdysozoa</taxon>
        <taxon>Arthropoda</taxon>
        <taxon>Hexapoda</taxon>
        <taxon>Insecta</taxon>
        <taxon>Pterygota</taxon>
        <taxon>Neoptera</taxon>
        <taxon>Endopterygota</taxon>
        <taxon>Diptera</taxon>
        <taxon>Brachycera</taxon>
        <taxon>Muscomorpha</taxon>
        <taxon>Ephydroidea</taxon>
        <taxon>Drosophilidae</taxon>
        <taxon>Drosophila</taxon>
        <taxon>Sophophora</taxon>
    </lineage>
</organism>
<dbReference type="GO" id="GO:0004222">
    <property type="term" value="F:metalloendopeptidase activity"/>
    <property type="evidence" value="ECO:0007669"/>
    <property type="project" value="InterPro"/>
</dbReference>
<dbReference type="InterPro" id="IPR042089">
    <property type="entry name" value="Peptidase_M13_dom_2"/>
</dbReference>
<evidence type="ECO:0000259" key="10">
    <source>
        <dbReference type="Pfam" id="PF01431"/>
    </source>
</evidence>
<accession>B3M346</accession>
<reference evidence="12 13" key="1">
    <citation type="journal article" date="2007" name="Nature">
        <title>Evolution of genes and genomes on the Drosophila phylogeny.</title>
        <authorList>
            <consortium name="Drosophila 12 Genomes Consortium"/>
            <person name="Clark A.G."/>
            <person name="Eisen M.B."/>
            <person name="Smith D.R."/>
            <person name="Bergman C.M."/>
            <person name="Oliver B."/>
            <person name="Markow T.A."/>
            <person name="Kaufman T.C."/>
            <person name="Kellis M."/>
            <person name="Gelbart W."/>
            <person name="Iyer V.N."/>
            <person name="Pollard D.A."/>
            <person name="Sackton T.B."/>
            <person name="Larracuente A.M."/>
            <person name="Singh N.D."/>
            <person name="Abad J.P."/>
            <person name="Abt D.N."/>
            <person name="Adryan B."/>
            <person name="Aguade M."/>
            <person name="Akashi H."/>
            <person name="Anderson W.W."/>
            <person name="Aquadro C.F."/>
            <person name="Ardell D.H."/>
            <person name="Arguello R."/>
            <person name="Artieri C.G."/>
            <person name="Barbash D.A."/>
            <person name="Barker D."/>
            <person name="Barsanti P."/>
            <person name="Batterham P."/>
            <person name="Batzoglou S."/>
            <person name="Begun D."/>
            <person name="Bhutkar A."/>
            <person name="Blanco E."/>
            <person name="Bosak S.A."/>
            <person name="Bradley R.K."/>
            <person name="Brand A.D."/>
            <person name="Brent M.R."/>
            <person name="Brooks A.N."/>
            <person name="Brown R.H."/>
            <person name="Butlin R.K."/>
            <person name="Caggese C."/>
            <person name="Calvi B.R."/>
            <person name="Bernardo de Carvalho A."/>
            <person name="Caspi A."/>
            <person name="Castrezana S."/>
            <person name="Celniker S.E."/>
            <person name="Chang J.L."/>
            <person name="Chapple C."/>
            <person name="Chatterji S."/>
            <person name="Chinwalla A."/>
            <person name="Civetta A."/>
            <person name="Clifton S.W."/>
            <person name="Comeron J.M."/>
            <person name="Costello J.C."/>
            <person name="Coyne J.A."/>
            <person name="Daub J."/>
            <person name="David R.G."/>
            <person name="Delcher A.L."/>
            <person name="Delehaunty K."/>
            <person name="Do C.B."/>
            <person name="Ebling H."/>
            <person name="Edwards K."/>
            <person name="Eickbush T."/>
            <person name="Evans J.D."/>
            <person name="Filipski A."/>
            <person name="Findeiss S."/>
            <person name="Freyhult E."/>
            <person name="Fulton L."/>
            <person name="Fulton R."/>
            <person name="Garcia A.C."/>
            <person name="Gardiner A."/>
            <person name="Garfield D.A."/>
            <person name="Garvin B.E."/>
            <person name="Gibson G."/>
            <person name="Gilbert D."/>
            <person name="Gnerre S."/>
            <person name="Godfrey J."/>
            <person name="Good R."/>
            <person name="Gotea V."/>
            <person name="Gravely B."/>
            <person name="Greenberg A.J."/>
            <person name="Griffiths-Jones S."/>
            <person name="Gross S."/>
            <person name="Guigo R."/>
            <person name="Gustafson E.A."/>
            <person name="Haerty W."/>
            <person name="Hahn M.W."/>
            <person name="Halligan D.L."/>
            <person name="Halpern A.L."/>
            <person name="Halter G.M."/>
            <person name="Han M.V."/>
            <person name="Heger A."/>
            <person name="Hillier L."/>
            <person name="Hinrichs A.S."/>
            <person name="Holmes I."/>
            <person name="Hoskins R.A."/>
            <person name="Hubisz M.J."/>
            <person name="Hultmark D."/>
            <person name="Huntley M.A."/>
            <person name="Jaffe D.B."/>
            <person name="Jagadeeshan S."/>
            <person name="Jeck W.R."/>
            <person name="Johnson J."/>
            <person name="Jones C.D."/>
            <person name="Jordan W.C."/>
            <person name="Karpen G.H."/>
            <person name="Kataoka E."/>
            <person name="Keightley P.D."/>
            <person name="Kheradpour P."/>
            <person name="Kirkness E.F."/>
            <person name="Koerich L.B."/>
            <person name="Kristiansen K."/>
            <person name="Kudrna D."/>
            <person name="Kulathinal R.J."/>
            <person name="Kumar S."/>
            <person name="Kwok R."/>
            <person name="Lander E."/>
            <person name="Langley C.H."/>
            <person name="Lapoint R."/>
            <person name="Lazzaro B.P."/>
            <person name="Lee S.J."/>
            <person name="Levesque L."/>
            <person name="Li R."/>
            <person name="Lin C.F."/>
            <person name="Lin M.F."/>
            <person name="Lindblad-Toh K."/>
            <person name="Llopart A."/>
            <person name="Long M."/>
            <person name="Low L."/>
            <person name="Lozovsky E."/>
            <person name="Lu J."/>
            <person name="Luo M."/>
            <person name="Machado C.A."/>
            <person name="Makalowski W."/>
            <person name="Marzo M."/>
            <person name="Matsuda M."/>
            <person name="Matzkin L."/>
            <person name="McAllister B."/>
            <person name="McBride C.S."/>
            <person name="McKernan B."/>
            <person name="McKernan K."/>
            <person name="Mendez-Lago M."/>
            <person name="Minx P."/>
            <person name="Mollenhauer M.U."/>
            <person name="Montooth K."/>
            <person name="Mount S.M."/>
            <person name="Mu X."/>
            <person name="Myers E."/>
            <person name="Negre B."/>
            <person name="Newfeld S."/>
            <person name="Nielsen R."/>
            <person name="Noor M.A."/>
            <person name="O'Grady P."/>
            <person name="Pachter L."/>
            <person name="Papaceit M."/>
            <person name="Parisi M.J."/>
            <person name="Parisi M."/>
            <person name="Parts L."/>
            <person name="Pedersen J.S."/>
            <person name="Pesole G."/>
            <person name="Phillippy A.M."/>
            <person name="Ponting C.P."/>
            <person name="Pop M."/>
            <person name="Porcelli D."/>
            <person name="Powell J.R."/>
            <person name="Prohaska S."/>
            <person name="Pruitt K."/>
            <person name="Puig M."/>
            <person name="Quesneville H."/>
            <person name="Ram K.R."/>
            <person name="Rand D."/>
            <person name="Rasmussen M.D."/>
            <person name="Reed L.K."/>
            <person name="Reenan R."/>
            <person name="Reily A."/>
            <person name="Remington K.A."/>
            <person name="Rieger T.T."/>
            <person name="Ritchie M.G."/>
            <person name="Robin C."/>
            <person name="Rogers Y.H."/>
            <person name="Rohde C."/>
            <person name="Rozas J."/>
            <person name="Rubenfield M.J."/>
            <person name="Ruiz A."/>
            <person name="Russo S."/>
            <person name="Salzberg S.L."/>
            <person name="Sanchez-Gracia A."/>
            <person name="Saranga D.J."/>
            <person name="Sato H."/>
            <person name="Schaeffer S.W."/>
            <person name="Schatz M.C."/>
            <person name="Schlenke T."/>
            <person name="Schwartz R."/>
            <person name="Segarra C."/>
            <person name="Singh R.S."/>
            <person name="Sirot L."/>
            <person name="Sirota M."/>
            <person name="Sisneros N.B."/>
            <person name="Smith C.D."/>
            <person name="Smith T.F."/>
            <person name="Spieth J."/>
            <person name="Stage D.E."/>
            <person name="Stark A."/>
            <person name="Stephan W."/>
            <person name="Strausberg R.L."/>
            <person name="Strempel S."/>
            <person name="Sturgill D."/>
            <person name="Sutton G."/>
            <person name="Sutton G.G."/>
            <person name="Tao W."/>
            <person name="Teichmann S."/>
            <person name="Tobari Y.N."/>
            <person name="Tomimura Y."/>
            <person name="Tsolas J.M."/>
            <person name="Valente V.L."/>
            <person name="Venter E."/>
            <person name="Venter J.C."/>
            <person name="Vicario S."/>
            <person name="Vieira F.G."/>
            <person name="Vilella A.J."/>
            <person name="Villasante A."/>
            <person name="Walenz B."/>
            <person name="Wang J."/>
            <person name="Wasserman M."/>
            <person name="Watts T."/>
            <person name="Wilson D."/>
            <person name="Wilson R.K."/>
            <person name="Wing R.A."/>
            <person name="Wolfner M.F."/>
            <person name="Wong A."/>
            <person name="Wong G.K."/>
            <person name="Wu C.I."/>
            <person name="Wu G."/>
            <person name="Yamamoto D."/>
            <person name="Yang H.P."/>
            <person name="Yang S.P."/>
            <person name="Yorke J.A."/>
            <person name="Yoshida K."/>
            <person name="Zdobnov E."/>
            <person name="Zhang P."/>
            <person name="Zhang Y."/>
            <person name="Zimin A.V."/>
            <person name="Baldwin J."/>
            <person name="Abdouelleil A."/>
            <person name="Abdulkadir J."/>
            <person name="Abebe A."/>
            <person name="Abera B."/>
            <person name="Abreu J."/>
            <person name="Acer S.C."/>
            <person name="Aftuck L."/>
            <person name="Alexander A."/>
            <person name="An P."/>
            <person name="Anderson E."/>
            <person name="Anderson S."/>
            <person name="Arachi H."/>
            <person name="Azer M."/>
            <person name="Bachantsang P."/>
            <person name="Barry A."/>
            <person name="Bayul T."/>
            <person name="Berlin A."/>
            <person name="Bessette D."/>
            <person name="Bloom T."/>
            <person name="Blye J."/>
            <person name="Boguslavskiy L."/>
            <person name="Bonnet C."/>
            <person name="Boukhgalter B."/>
            <person name="Bourzgui I."/>
            <person name="Brown A."/>
            <person name="Cahill P."/>
            <person name="Channer S."/>
            <person name="Cheshatsang Y."/>
            <person name="Chuda L."/>
            <person name="Citroen M."/>
            <person name="Collymore A."/>
            <person name="Cooke P."/>
            <person name="Costello M."/>
            <person name="D'Aco K."/>
            <person name="Daza R."/>
            <person name="De Haan G."/>
            <person name="DeGray S."/>
            <person name="DeMaso C."/>
            <person name="Dhargay N."/>
            <person name="Dooley K."/>
            <person name="Dooley E."/>
            <person name="Doricent M."/>
            <person name="Dorje P."/>
            <person name="Dorjee K."/>
            <person name="Dupes A."/>
            <person name="Elong R."/>
            <person name="Falk J."/>
            <person name="Farina A."/>
            <person name="Faro S."/>
            <person name="Ferguson D."/>
            <person name="Fisher S."/>
            <person name="Foley C.D."/>
            <person name="Franke A."/>
            <person name="Friedrich D."/>
            <person name="Gadbois L."/>
            <person name="Gearin G."/>
            <person name="Gearin C.R."/>
            <person name="Giannoukos G."/>
            <person name="Goode T."/>
            <person name="Graham J."/>
            <person name="Grandbois E."/>
            <person name="Grewal S."/>
            <person name="Gyaltsen K."/>
            <person name="Hafez N."/>
            <person name="Hagos B."/>
            <person name="Hall J."/>
            <person name="Henson C."/>
            <person name="Hollinger A."/>
            <person name="Honan T."/>
            <person name="Huard M.D."/>
            <person name="Hughes L."/>
            <person name="Hurhula B."/>
            <person name="Husby M.E."/>
            <person name="Kamat A."/>
            <person name="Kanga B."/>
            <person name="Kashin S."/>
            <person name="Khazanovich D."/>
            <person name="Kisner P."/>
            <person name="Lance K."/>
            <person name="Lara M."/>
            <person name="Lee W."/>
            <person name="Lennon N."/>
            <person name="Letendre F."/>
            <person name="LeVine R."/>
            <person name="Lipovsky A."/>
            <person name="Liu X."/>
            <person name="Liu J."/>
            <person name="Liu S."/>
            <person name="Lokyitsang T."/>
            <person name="Lokyitsang Y."/>
            <person name="Lubonja R."/>
            <person name="Lui A."/>
            <person name="MacDonald P."/>
            <person name="Magnisalis V."/>
            <person name="Maru K."/>
            <person name="Matthews C."/>
            <person name="McCusker W."/>
            <person name="McDonough S."/>
            <person name="Mehta T."/>
            <person name="Meldrim J."/>
            <person name="Meneus L."/>
            <person name="Mihai O."/>
            <person name="Mihalev A."/>
            <person name="Mihova T."/>
            <person name="Mittelman R."/>
            <person name="Mlenga V."/>
            <person name="Montmayeur A."/>
            <person name="Mulrain L."/>
            <person name="Navidi A."/>
            <person name="Naylor J."/>
            <person name="Negash T."/>
            <person name="Nguyen T."/>
            <person name="Nguyen N."/>
            <person name="Nicol R."/>
            <person name="Norbu C."/>
            <person name="Norbu N."/>
            <person name="Novod N."/>
            <person name="O'Neill B."/>
            <person name="Osman S."/>
            <person name="Markiewicz E."/>
            <person name="Oyono O.L."/>
            <person name="Patti C."/>
            <person name="Phunkhang P."/>
            <person name="Pierre F."/>
            <person name="Priest M."/>
            <person name="Raghuraman S."/>
            <person name="Rege F."/>
            <person name="Reyes R."/>
            <person name="Rise C."/>
            <person name="Rogov P."/>
            <person name="Ross K."/>
            <person name="Ryan E."/>
            <person name="Settipalli S."/>
            <person name="Shea T."/>
            <person name="Sherpa N."/>
            <person name="Shi L."/>
            <person name="Shih D."/>
            <person name="Sparrow T."/>
            <person name="Spaulding J."/>
            <person name="Stalker J."/>
            <person name="Stange-Thomann N."/>
            <person name="Stavropoulos S."/>
            <person name="Stone C."/>
            <person name="Strader C."/>
            <person name="Tesfaye S."/>
            <person name="Thomson T."/>
            <person name="Thoulutsang Y."/>
            <person name="Thoulutsang D."/>
            <person name="Topham K."/>
            <person name="Topping I."/>
            <person name="Tsamla T."/>
            <person name="Vassiliev H."/>
            <person name="Vo A."/>
            <person name="Wangchuk T."/>
            <person name="Wangdi T."/>
            <person name="Weiand M."/>
            <person name="Wilkinson J."/>
            <person name="Wilson A."/>
            <person name="Yadav S."/>
            <person name="Young G."/>
            <person name="Yu Q."/>
            <person name="Zembek L."/>
            <person name="Zhong D."/>
            <person name="Zimmer A."/>
            <person name="Zwirko Z."/>
            <person name="Jaffe D.B."/>
            <person name="Alvarez P."/>
            <person name="Brockman W."/>
            <person name="Butler J."/>
            <person name="Chin C."/>
            <person name="Gnerre S."/>
            <person name="Grabherr M."/>
            <person name="Kleber M."/>
            <person name="Mauceli E."/>
            <person name="MacCallum I."/>
        </authorList>
    </citation>
    <scope>NUCLEOTIDE SEQUENCE [LARGE SCALE GENOMIC DNA]</scope>
    <source>
        <strain evidence="13">Tucson 14024-0371.13</strain>
    </source>
</reference>
<dbReference type="Pfam" id="PF05649">
    <property type="entry name" value="Peptidase_M13_N"/>
    <property type="match status" value="1"/>
</dbReference>
<dbReference type="Pfam" id="PF01431">
    <property type="entry name" value="Peptidase_M13"/>
    <property type="match status" value="1"/>
</dbReference>
<dbReference type="InterPro" id="IPR024079">
    <property type="entry name" value="MetalloPept_cat_dom_sf"/>
</dbReference>
<evidence type="ECO:0000313" key="12">
    <source>
        <dbReference type="EMBL" id="EDV42446.1"/>
    </source>
</evidence>
<keyword evidence="6 12" id="KW-0378">Hydrolase</keyword>
<evidence type="ECO:0000256" key="3">
    <source>
        <dbReference type="ARBA" id="ARBA00007357"/>
    </source>
</evidence>
<evidence type="ECO:0000256" key="8">
    <source>
        <dbReference type="ARBA" id="ARBA00023049"/>
    </source>
</evidence>
<evidence type="ECO:0000256" key="4">
    <source>
        <dbReference type="ARBA" id="ARBA00022670"/>
    </source>
</evidence>
<evidence type="ECO:0000256" key="2">
    <source>
        <dbReference type="ARBA" id="ARBA00004401"/>
    </source>
</evidence>
<evidence type="ECO:0000256" key="1">
    <source>
        <dbReference type="ARBA" id="ARBA00001947"/>
    </source>
</evidence>
<name>B3M346_DROAN</name>
<dbReference type="HOGENOM" id="CLU_006187_4_4_1"/>
<protein>
    <submittedName>
        <fullName evidence="12">Uncharacterized protein</fullName>
    </submittedName>
</protein>
<feature type="chain" id="PRO_5002789492" evidence="9">
    <location>
        <begin position="25"/>
        <end position="686"/>
    </location>
</feature>
<dbReference type="FunCoup" id="B3M346">
    <property type="interactions" value="25"/>
</dbReference>
<feature type="domain" description="Peptidase M13 C-terminal" evidence="10">
    <location>
        <begin position="480"/>
        <end position="684"/>
    </location>
</feature>
<evidence type="ECO:0000256" key="6">
    <source>
        <dbReference type="ARBA" id="ARBA00022801"/>
    </source>
</evidence>
<dbReference type="AlphaFoldDB" id="B3M346"/>
<dbReference type="EMBL" id="CH902617">
    <property type="protein sequence ID" value="EDV42446.1"/>
    <property type="molecule type" value="Genomic_DNA"/>
</dbReference>
<dbReference type="MEROPS" id="M13.A07"/>
<dbReference type="SUPFAM" id="SSF55486">
    <property type="entry name" value="Metalloproteases ('zincins'), catalytic domain"/>
    <property type="match status" value="1"/>
</dbReference>
<dbReference type="OrthoDB" id="6475849at2759"/>
<feature type="domain" description="Peptidase M13 N-terminal" evidence="11">
    <location>
        <begin position="61"/>
        <end position="421"/>
    </location>
</feature>
<evidence type="ECO:0000313" key="13">
    <source>
        <dbReference type="Proteomes" id="UP000007801"/>
    </source>
</evidence>
<dbReference type="eggNOG" id="KOG3624">
    <property type="taxonomic scope" value="Eukaryota"/>
</dbReference>
<dbReference type="GO" id="GO:0005886">
    <property type="term" value="C:plasma membrane"/>
    <property type="evidence" value="ECO:0007669"/>
    <property type="project" value="UniProtKB-SubCell"/>
</dbReference>
<gene>
    <name evidence="12" type="primary">Dana\GF17990</name>
    <name evidence="12" type="synonym">dana_GLEANR_19250</name>
    <name evidence="12" type="ORF">GF17990</name>
</gene>
<dbReference type="OMA" id="PIEMMAR"/>
<evidence type="ECO:0000256" key="9">
    <source>
        <dbReference type="SAM" id="SignalP"/>
    </source>
</evidence>
<dbReference type="InterPro" id="IPR018497">
    <property type="entry name" value="Peptidase_M13_C"/>
</dbReference>
<keyword evidence="5" id="KW-0479">Metal-binding</keyword>
<comment type="cofactor">
    <cofactor evidence="1">
        <name>Zn(2+)</name>
        <dbReference type="ChEBI" id="CHEBI:29105"/>
    </cofactor>
</comment>
<comment type="similarity">
    <text evidence="3">Belongs to the peptidase M13 family.</text>
</comment>
<keyword evidence="8" id="KW-0482">Metalloprotease</keyword>